<comment type="caution">
    <text evidence="2">The sequence shown here is derived from an EMBL/GenBank/DDBJ whole genome shotgun (WGS) entry which is preliminary data.</text>
</comment>
<evidence type="ECO:0000256" key="1">
    <source>
        <dbReference type="SAM" id="MobiDB-lite"/>
    </source>
</evidence>
<dbReference type="PANTHER" id="PTHR45748">
    <property type="entry name" value="1-PHOSPHATIDYLINOSITOL 3-PHOSPHATE 5-KINASE-RELATED"/>
    <property type="match status" value="1"/>
</dbReference>
<evidence type="ECO:0000313" key="2">
    <source>
        <dbReference type="EMBL" id="MCD7454653.1"/>
    </source>
</evidence>
<keyword evidence="3" id="KW-1185">Reference proteome</keyword>
<evidence type="ECO:0000313" key="3">
    <source>
        <dbReference type="Proteomes" id="UP000823775"/>
    </source>
</evidence>
<protein>
    <submittedName>
        <fullName evidence="2">Uncharacterized protein</fullName>
    </submittedName>
</protein>
<gene>
    <name evidence="2" type="ORF">HAX54_025547</name>
</gene>
<name>A0ABS8S699_DATST</name>
<organism evidence="2 3">
    <name type="scientific">Datura stramonium</name>
    <name type="common">Jimsonweed</name>
    <name type="synonym">Common thornapple</name>
    <dbReference type="NCBI Taxonomy" id="4076"/>
    <lineage>
        <taxon>Eukaryota</taxon>
        <taxon>Viridiplantae</taxon>
        <taxon>Streptophyta</taxon>
        <taxon>Embryophyta</taxon>
        <taxon>Tracheophyta</taxon>
        <taxon>Spermatophyta</taxon>
        <taxon>Magnoliopsida</taxon>
        <taxon>eudicotyledons</taxon>
        <taxon>Gunneridae</taxon>
        <taxon>Pentapetalae</taxon>
        <taxon>asterids</taxon>
        <taxon>lamiids</taxon>
        <taxon>Solanales</taxon>
        <taxon>Solanaceae</taxon>
        <taxon>Solanoideae</taxon>
        <taxon>Datureae</taxon>
        <taxon>Datura</taxon>
    </lineage>
</organism>
<dbReference type="Proteomes" id="UP000823775">
    <property type="component" value="Unassembled WGS sequence"/>
</dbReference>
<feature type="compositionally biased region" description="Polar residues" evidence="1">
    <location>
        <begin position="91"/>
        <end position="106"/>
    </location>
</feature>
<dbReference type="PANTHER" id="PTHR45748:SF27">
    <property type="entry name" value="1-PHOSPHATIDYLINOSITOL-3-PHOSPHATE 5-KINASE"/>
    <property type="match status" value="1"/>
</dbReference>
<sequence>MGYCDMFHVEKFLEEHGTATIGKKLVKTLMYFGRLSKATGMHCNIPIDVEIFNWLSLHRLSQILLLWANGDELEERRSISTIPGFTYPAGENSSGPLSGSEPQRSISAPPPTLVKAASICAHKMGVSQSPGLSAAKNTMSSFCKPSLDHESDKGIMDMMKCSGENASVANNVQDAQGYKFLSTSFGPSQEVDQGMLSQSAQMSAMLWIVTGSRSCEMPSEAHVQCYTHRQGTLTISVKKLLEILLPGEKEGKIWMWHRCLNVHLIIRASLRQLEEKGCPGAAWAVLGEVSRT</sequence>
<reference evidence="2 3" key="1">
    <citation type="journal article" date="2021" name="BMC Genomics">
        <title>Datura genome reveals duplications of psychoactive alkaloid biosynthetic genes and high mutation rate following tissue culture.</title>
        <authorList>
            <person name="Rajewski A."/>
            <person name="Carter-House D."/>
            <person name="Stajich J."/>
            <person name="Litt A."/>
        </authorList>
    </citation>
    <scope>NUCLEOTIDE SEQUENCE [LARGE SCALE GENOMIC DNA]</scope>
    <source>
        <strain evidence="2">AR-01</strain>
    </source>
</reference>
<dbReference type="EMBL" id="JACEIK010000310">
    <property type="protein sequence ID" value="MCD7454653.1"/>
    <property type="molecule type" value="Genomic_DNA"/>
</dbReference>
<feature type="region of interest" description="Disordered" evidence="1">
    <location>
        <begin position="84"/>
        <end position="109"/>
    </location>
</feature>
<proteinExistence type="predicted"/>
<accession>A0ABS8S699</accession>